<organism evidence="11 12">
    <name type="scientific">Tahibacter soli</name>
    <dbReference type="NCBI Taxonomy" id="2983605"/>
    <lineage>
        <taxon>Bacteria</taxon>
        <taxon>Pseudomonadati</taxon>
        <taxon>Pseudomonadota</taxon>
        <taxon>Gammaproteobacteria</taxon>
        <taxon>Lysobacterales</taxon>
        <taxon>Rhodanobacteraceae</taxon>
        <taxon>Tahibacter</taxon>
    </lineage>
</organism>
<reference evidence="11" key="1">
    <citation type="submission" date="2023-02" db="EMBL/GenBank/DDBJ databases">
        <title>Tahibacter soli sp. nov. isolated from soil.</title>
        <authorList>
            <person name="Baek J.H."/>
            <person name="Lee J.K."/>
            <person name="Choi D.G."/>
            <person name="Jeon C.O."/>
        </authorList>
    </citation>
    <scope>NUCLEOTIDE SEQUENCE</scope>
    <source>
        <strain evidence="11">BL</strain>
    </source>
</reference>
<feature type="transmembrane region" description="Helical" evidence="10">
    <location>
        <begin position="53"/>
        <end position="76"/>
    </location>
</feature>
<feature type="transmembrane region" description="Helical" evidence="10">
    <location>
        <begin position="12"/>
        <end position="33"/>
    </location>
</feature>
<dbReference type="GO" id="GO:0015297">
    <property type="term" value="F:antiporter activity"/>
    <property type="evidence" value="ECO:0007669"/>
    <property type="project" value="UniProtKB-KW"/>
</dbReference>
<dbReference type="InterPro" id="IPR048279">
    <property type="entry name" value="MdtK-like"/>
</dbReference>
<dbReference type="CDD" id="cd13141">
    <property type="entry name" value="MATE_like_13"/>
    <property type="match status" value="1"/>
</dbReference>
<dbReference type="GO" id="GO:0042910">
    <property type="term" value="F:xenobiotic transmembrane transporter activity"/>
    <property type="evidence" value="ECO:0007669"/>
    <property type="project" value="InterPro"/>
</dbReference>
<dbReference type="PIRSF" id="PIRSF006603">
    <property type="entry name" value="DinF"/>
    <property type="match status" value="1"/>
</dbReference>
<dbReference type="GO" id="GO:0005886">
    <property type="term" value="C:plasma membrane"/>
    <property type="evidence" value="ECO:0007669"/>
    <property type="project" value="UniProtKB-SubCell"/>
</dbReference>
<feature type="transmembrane region" description="Helical" evidence="10">
    <location>
        <begin position="416"/>
        <end position="435"/>
    </location>
</feature>
<feature type="transmembrane region" description="Helical" evidence="10">
    <location>
        <begin position="349"/>
        <end position="372"/>
    </location>
</feature>
<dbReference type="Proteomes" id="UP001139971">
    <property type="component" value="Unassembled WGS sequence"/>
</dbReference>
<dbReference type="RefSeq" id="WP_263541095.1">
    <property type="nucleotide sequence ID" value="NZ_JAOVZO020000011.1"/>
</dbReference>
<keyword evidence="8 10" id="KW-0472">Membrane</keyword>
<evidence type="ECO:0000256" key="9">
    <source>
        <dbReference type="ARBA" id="ARBA00031636"/>
    </source>
</evidence>
<evidence type="ECO:0000256" key="10">
    <source>
        <dbReference type="SAM" id="Phobius"/>
    </source>
</evidence>
<name>A0A9X4BIS5_9GAMM</name>
<evidence type="ECO:0000256" key="4">
    <source>
        <dbReference type="ARBA" id="ARBA00022475"/>
    </source>
</evidence>
<protein>
    <recommendedName>
        <fullName evidence="9">Multidrug-efflux transporter</fullName>
    </recommendedName>
</protein>
<evidence type="ECO:0000256" key="6">
    <source>
        <dbReference type="ARBA" id="ARBA00022989"/>
    </source>
</evidence>
<gene>
    <name evidence="11" type="ORF">OD750_008175</name>
</gene>
<keyword evidence="3" id="KW-0050">Antiport</keyword>
<dbReference type="InterPro" id="IPR050222">
    <property type="entry name" value="MATE_MdtK"/>
</dbReference>
<dbReference type="InterPro" id="IPR002528">
    <property type="entry name" value="MATE_fam"/>
</dbReference>
<evidence type="ECO:0000313" key="11">
    <source>
        <dbReference type="EMBL" id="MDC8012522.1"/>
    </source>
</evidence>
<proteinExistence type="predicted"/>
<dbReference type="Pfam" id="PF01554">
    <property type="entry name" value="MatE"/>
    <property type="match status" value="2"/>
</dbReference>
<feature type="transmembrane region" description="Helical" evidence="10">
    <location>
        <begin position="190"/>
        <end position="217"/>
    </location>
</feature>
<accession>A0A9X4BIS5</accession>
<dbReference type="EMBL" id="JAOVZO020000011">
    <property type="protein sequence ID" value="MDC8012522.1"/>
    <property type="molecule type" value="Genomic_DNA"/>
</dbReference>
<dbReference type="PANTHER" id="PTHR43298">
    <property type="entry name" value="MULTIDRUG RESISTANCE PROTEIN NORM-RELATED"/>
    <property type="match status" value="1"/>
</dbReference>
<keyword evidence="2" id="KW-0813">Transport</keyword>
<evidence type="ECO:0000256" key="7">
    <source>
        <dbReference type="ARBA" id="ARBA00023065"/>
    </source>
</evidence>
<feature type="transmembrane region" description="Helical" evidence="10">
    <location>
        <begin position="164"/>
        <end position="184"/>
    </location>
</feature>
<evidence type="ECO:0000256" key="3">
    <source>
        <dbReference type="ARBA" id="ARBA00022449"/>
    </source>
</evidence>
<dbReference type="AlphaFoldDB" id="A0A9X4BIS5"/>
<keyword evidence="12" id="KW-1185">Reference proteome</keyword>
<feature type="transmembrane region" description="Helical" evidence="10">
    <location>
        <begin position="384"/>
        <end position="404"/>
    </location>
</feature>
<sequence>MKDLTQGSIRRHLVEMAVPIAVSMLVQTLYFMVDLYFVAKLGDAAIAGVSSAGTIMFVIMGLTQMLGVGTVALIAHAVGRKDQPDANLIFNQSLVLSAICAALTLAAGYGLAGAYMRSVGADAATTQAGITYLYWYTPGLALQFALVAMGSALRGTGIVAPTMVVQLITVVLNIVLAPILIAGWGTGRPLGVAGAGLASSVSIAVGVIVLSLYFVRLEKYVGFHADLWRPRLETWRRMLAIGLPAGGEFALMFVFMAVTYAVISTFGAAAQAGFGIGSRVMQAVFLPAMAVAFAVPAVAGQNVGARHPERVRETFRTALLFGTVVMLFPMLLCQWKPAWLISLFSDEAAVIEVGAGFLAVISWNFILSGIVFTSSGMFQALGNTVPGLIATGTRLVTYAVPAIWLSKQPGFQLHHLWYVSVATVCLQTLLILWLVRREMDRKLGALAPVA</sequence>
<evidence type="ECO:0000256" key="2">
    <source>
        <dbReference type="ARBA" id="ARBA00022448"/>
    </source>
</evidence>
<keyword evidence="5 10" id="KW-0812">Transmembrane</keyword>
<keyword evidence="6 10" id="KW-1133">Transmembrane helix</keyword>
<feature type="transmembrane region" description="Helical" evidence="10">
    <location>
        <begin position="317"/>
        <end position="337"/>
    </location>
</feature>
<evidence type="ECO:0000256" key="8">
    <source>
        <dbReference type="ARBA" id="ARBA00023136"/>
    </source>
</evidence>
<feature type="transmembrane region" description="Helical" evidence="10">
    <location>
        <begin position="132"/>
        <end position="152"/>
    </location>
</feature>
<evidence type="ECO:0000256" key="5">
    <source>
        <dbReference type="ARBA" id="ARBA00022692"/>
    </source>
</evidence>
<dbReference type="GO" id="GO:0006811">
    <property type="term" value="P:monoatomic ion transport"/>
    <property type="evidence" value="ECO:0007669"/>
    <property type="project" value="UniProtKB-KW"/>
</dbReference>
<feature type="transmembrane region" description="Helical" evidence="10">
    <location>
        <begin position="283"/>
        <end position="305"/>
    </location>
</feature>
<dbReference type="PANTHER" id="PTHR43298:SF2">
    <property type="entry name" value="FMN_FAD EXPORTER YEEO-RELATED"/>
    <property type="match status" value="1"/>
</dbReference>
<evidence type="ECO:0000256" key="1">
    <source>
        <dbReference type="ARBA" id="ARBA00004429"/>
    </source>
</evidence>
<feature type="transmembrane region" description="Helical" evidence="10">
    <location>
        <begin position="238"/>
        <end position="263"/>
    </location>
</feature>
<dbReference type="NCBIfam" id="TIGR00797">
    <property type="entry name" value="matE"/>
    <property type="match status" value="1"/>
</dbReference>
<feature type="transmembrane region" description="Helical" evidence="10">
    <location>
        <begin position="88"/>
        <end position="112"/>
    </location>
</feature>
<comment type="subcellular location">
    <subcellularLocation>
        <location evidence="1">Cell inner membrane</location>
        <topology evidence="1">Multi-pass membrane protein</topology>
    </subcellularLocation>
</comment>
<evidence type="ECO:0000313" key="12">
    <source>
        <dbReference type="Proteomes" id="UP001139971"/>
    </source>
</evidence>
<comment type="caution">
    <text evidence="11">The sequence shown here is derived from an EMBL/GenBank/DDBJ whole genome shotgun (WGS) entry which is preliminary data.</text>
</comment>
<keyword evidence="4" id="KW-1003">Cell membrane</keyword>
<keyword evidence="7" id="KW-0406">Ion transport</keyword>